<gene>
    <name evidence="4" type="ORF">VFPBJ_11699</name>
</gene>
<dbReference type="GO" id="GO:0006210">
    <property type="term" value="P:thymine catabolic process"/>
    <property type="evidence" value="ECO:0007669"/>
    <property type="project" value="TreeGrafter"/>
</dbReference>
<feature type="region of interest" description="Disordered" evidence="2">
    <location>
        <begin position="165"/>
        <end position="184"/>
    </location>
</feature>
<dbReference type="Proteomes" id="UP000078240">
    <property type="component" value="Unassembled WGS sequence"/>
</dbReference>
<comment type="caution">
    <text evidence="4">The sequence shown here is derived from an EMBL/GenBank/DDBJ whole genome shotgun (WGS) entry which is preliminary data.</text>
</comment>
<evidence type="ECO:0000259" key="3">
    <source>
        <dbReference type="Pfam" id="PF15288"/>
    </source>
</evidence>
<sequence>MASAFADDALPPEGVYDSREALFKAINEWAKPRGYAFTTVKSSKTPNGRVKVVYACDRNRLPPSHAVERVRRTASRKTGCKFSVLAKESLDRSTWILGHRPDKECGEHNHPPSEDPAAHPAHRRLEKRDAIRISNLATSGSAPHITQPLQILEPRRVIDAFDQRRTQPVTSTRREPSAFEEIEGRRRAPRCSRCHAIGHIMTSKACPLRFKDIPAPLAQKVKPTVEPATDQPVPARTASAEPPSSVVDLSMHLEILRGLDQSVRSPSAAHMPNSRSPSPPRMPSRSEDDMLQPAVRYDAPEAIYARYIASRQAWYDAQPAGSIKTNQQYRKAMGLPQRYDKQSYEWCLDYKQMSALCVTSTGRRSWTKEEMMAYLDWSNAEDERVEAQVAKEMGDNPLANARRGVKEIWQRIERDSREQEALY</sequence>
<proteinExistence type="inferred from homology"/>
<dbReference type="InterPro" id="IPR041670">
    <property type="entry name" value="Znf-CCHC_6"/>
</dbReference>
<dbReference type="GO" id="GO:0006574">
    <property type="term" value="P:L-valine catabolic process"/>
    <property type="evidence" value="ECO:0007669"/>
    <property type="project" value="TreeGrafter"/>
</dbReference>
<feature type="region of interest" description="Disordered" evidence="2">
    <location>
        <begin position="223"/>
        <end position="244"/>
    </location>
</feature>
<dbReference type="PANTHER" id="PTHR43866:SF3">
    <property type="entry name" value="METHYLMALONATE-SEMIALDEHYDE DEHYDROGENASE [ACYLATING], MITOCHONDRIAL"/>
    <property type="match status" value="1"/>
</dbReference>
<evidence type="ECO:0000313" key="5">
    <source>
        <dbReference type="Proteomes" id="UP000078240"/>
    </source>
</evidence>
<dbReference type="Pfam" id="PF15288">
    <property type="entry name" value="zf-CCHC_6"/>
    <property type="match status" value="1"/>
</dbReference>
<feature type="region of interest" description="Disordered" evidence="2">
    <location>
        <begin position="262"/>
        <end position="288"/>
    </location>
</feature>
<evidence type="ECO:0000256" key="1">
    <source>
        <dbReference type="ARBA" id="ARBA00009986"/>
    </source>
</evidence>
<dbReference type="GO" id="GO:0004491">
    <property type="term" value="F:methylmalonate-semialdehyde dehydrogenase (acylating, NAD) activity"/>
    <property type="evidence" value="ECO:0007669"/>
    <property type="project" value="InterPro"/>
</dbReference>
<feature type="compositionally biased region" description="Basic and acidic residues" evidence="2">
    <location>
        <begin position="102"/>
        <end position="117"/>
    </location>
</feature>
<evidence type="ECO:0000256" key="2">
    <source>
        <dbReference type="SAM" id="MobiDB-lite"/>
    </source>
</evidence>
<feature type="compositionally biased region" description="Basic and acidic residues" evidence="2">
    <location>
        <begin position="172"/>
        <end position="184"/>
    </location>
</feature>
<evidence type="ECO:0000313" key="4">
    <source>
        <dbReference type="EMBL" id="OAQ58237.1"/>
    </source>
</evidence>
<dbReference type="AlphaFoldDB" id="A0A179EYF9"/>
<feature type="region of interest" description="Disordered" evidence="2">
    <location>
        <begin position="102"/>
        <end position="122"/>
    </location>
</feature>
<accession>A0A179EYF9</accession>
<dbReference type="PANTHER" id="PTHR43866">
    <property type="entry name" value="MALONATE-SEMIALDEHYDE DEHYDROGENASE"/>
    <property type="match status" value="1"/>
</dbReference>
<comment type="similarity">
    <text evidence="1">Belongs to the aldehyde dehydrogenase family.</text>
</comment>
<dbReference type="EMBL" id="LSBH01000057">
    <property type="protein sequence ID" value="OAQ58237.1"/>
    <property type="molecule type" value="Genomic_DNA"/>
</dbReference>
<feature type="domain" description="Zinc knuckle" evidence="3">
    <location>
        <begin position="190"/>
        <end position="216"/>
    </location>
</feature>
<organism evidence="4 5">
    <name type="scientific">Purpureocillium lilacinum</name>
    <name type="common">Paecilomyces lilacinus</name>
    <dbReference type="NCBI Taxonomy" id="33203"/>
    <lineage>
        <taxon>Eukaryota</taxon>
        <taxon>Fungi</taxon>
        <taxon>Dikarya</taxon>
        <taxon>Ascomycota</taxon>
        <taxon>Pezizomycotina</taxon>
        <taxon>Sordariomycetes</taxon>
        <taxon>Hypocreomycetidae</taxon>
        <taxon>Hypocreales</taxon>
        <taxon>Ophiocordycipitaceae</taxon>
        <taxon>Purpureocillium</taxon>
    </lineage>
</organism>
<dbReference type="InterPro" id="IPR010061">
    <property type="entry name" value="MeMal-semiAld_DH"/>
</dbReference>
<name>A0A179EYF9_PURLI</name>
<protein>
    <submittedName>
        <fullName evidence="4">Transposase-like protein</fullName>
    </submittedName>
</protein>
<reference evidence="4 5" key="1">
    <citation type="submission" date="2016-01" db="EMBL/GenBank/DDBJ databases">
        <title>Biosynthesis of antibiotic leucinostatins and their inhibition on Phytophthora in bio-control Purpureocillium lilacinum.</title>
        <authorList>
            <person name="Wang G."/>
            <person name="Liu Z."/>
            <person name="Lin R."/>
            <person name="Li E."/>
            <person name="Mao Z."/>
            <person name="Ling J."/>
            <person name="Yin W."/>
            <person name="Xie B."/>
        </authorList>
    </citation>
    <scope>NUCLEOTIDE SEQUENCE [LARGE SCALE GENOMIC DNA]</scope>
    <source>
        <strain evidence="4">PLBJ-1</strain>
    </source>
</reference>